<proteinExistence type="predicted"/>
<gene>
    <name evidence="1" type="ORF">ENI34_08055</name>
</gene>
<accession>A0A9C9K0N1</accession>
<name>A0A9C9K0N1_UNCW3</name>
<dbReference type="Proteomes" id="UP000885826">
    <property type="component" value="Unassembled WGS sequence"/>
</dbReference>
<dbReference type="AlphaFoldDB" id="A0A9C9K0N1"/>
<dbReference type="EMBL" id="DRIG01000086">
    <property type="protein sequence ID" value="HEC79075.1"/>
    <property type="molecule type" value="Genomic_DNA"/>
</dbReference>
<evidence type="ECO:0000313" key="1">
    <source>
        <dbReference type="EMBL" id="HEC79075.1"/>
    </source>
</evidence>
<sequence length="75" mass="8674">MNINYKNTDEVGDYIYRFELPADENCINSTGNLGDIIRGTILALLKVCKFTYKGEEVKIDGFRLLDNEKEHKLFL</sequence>
<evidence type="ECO:0000313" key="2">
    <source>
        <dbReference type="Proteomes" id="UP000885826"/>
    </source>
</evidence>
<organism evidence="1 2">
    <name type="scientific">candidate division WOR-3 bacterium</name>
    <dbReference type="NCBI Taxonomy" id="2052148"/>
    <lineage>
        <taxon>Bacteria</taxon>
        <taxon>Bacteria division WOR-3</taxon>
    </lineage>
</organism>
<protein>
    <submittedName>
        <fullName evidence="1">Uncharacterized protein</fullName>
    </submittedName>
</protein>
<comment type="caution">
    <text evidence="1">The sequence shown here is derived from an EMBL/GenBank/DDBJ whole genome shotgun (WGS) entry which is preliminary data.</text>
</comment>
<reference evidence="1" key="1">
    <citation type="journal article" date="2020" name="mSystems">
        <title>Genome- and Community-Level Interaction Insights into Carbon Utilization and Element Cycling Functions of Hydrothermarchaeota in Hydrothermal Sediment.</title>
        <authorList>
            <person name="Zhou Z."/>
            <person name="Liu Y."/>
            <person name="Xu W."/>
            <person name="Pan J."/>
            <person name="Luo Z.H."/>
            <person name="Li M."/>
        </authorList>
    </citation>
    <scope>NUCLEOTIDE SEQUENCE</scope>
    <source>
        <strain evidence="1">HyVt-388</strain>
    </source>
</reference>